<reference evidence="4 5" key="1">
    <citation type="journal article" date="2015" name="Proc. Natl. Acad. Sci. U.S.A.">
        <title>The resurrection genome of Boea hygrometrica: A blueprint for survival of dehydration.</title>
        <authorList>
            <person name="Xiao L."/>
            <person name="Yang G."/>
            <person name="Zhang L."/>
            <person name="Yang X."/>
            <person name="Zhao S."/>
            <person name="Ji Z."/>
            <person name="Zhou Q."/>
            <person name="Hu M."/>
            <person name="Wang Y."/>
            <person name="Chen M."/>
            <person name="Xu Y."/>
            <person name="Jin H."/>
            <person name="Xiao X."/>
            <person name="Hu G."/>
            <person name="Bao F."/>
            <person name="Hu Y."/>
            <person name="Wan P."/>
            <person name="Li L."/>
            <person name="Deng X."/>
            <person name="Kuang T."/>
            <person name="Xiang C."/>
            <person name="Zhu J.K."/>
            <person name="Oliver M.J."/>
            <person name="He Y."/>
        </authorList>
    </citation>
    <scope>NUCLEOTIDE SEQUENCE [LARGE SCALE GENOMIC DNA]</scope>
    <source>
        <strain evidence="5">cv. XS01</strain>
    </source>
</reference>
<organism evidence="4 5">
    <name type="scientific">Dorcoceras hygrometricum</name>
    <dbReference type="NCBI Taxonomy" id="472368"/>
    <lineage>
        <taxon>Eukaryota</taxon>
        <taxon>Viridiplantae</taxon>
        <taxon>Streptophyta</taxon>
        <taxon>Embryophyta</taxon>
        <taxon>Tracheophyta</taxon>
        <taxon>Spermatophyta</taxon>
        <taxon>Magnoliopsida</taxon>
        <taxon>eudicotyledons</taxon>
        <taxon>Gunneridae</taxon>
        <taxon>Pentapetalae</taxon>
        <taxon>asterids</taxon>
        <taxon>lamiids</taxon>
        <taxon>Lamiales</taxon>
        <taxon>Gesneriaceae</taxon>
        <taxon>Didymocarpoideae</taxon>
        <taxon>Trichosporeae</taxon>
        <taxon>Loxocarpinae</taxon>
        <taxon>Dorcoceras</taxon>
    </lineage>
</organism>
<dbReference type="PROSITE" id="PS50157">
    <property type="entry name" value="ZINC_FINGER_C2H2_2"/>
    <property type="match status" value="2"/>
</dbReference>
<evidence type="ECO:0000256" key="1">
    <source>
        <dbReference type="PROSITE-ProRule" id="PRU00042"/>
    </source>
</evidence>
<feature type="domain" description="C2H2-type" evidence="3">
    <location>
        <begin position="87"/>
        <end position="114"/>
    </location>
</feature>
<feature type="coiled-coil region" evidence="2">
    <location>
        <begin position="227"/>
        <end position="263"/>
    </location>
</feature>
<dbReference type="GO" id="GO:0008270">
    <property type="term" value="F:zinc ion binding"/>
    <property type="evidence" value="ECO:0007669"/>
    <property type="project" value="UniProtKB-KW"/>
</dbReference>
<accession>A0A2Z7CE58</accession>
<gene>
    <name evidence="4" type="ORF">F511_04079</name>
</gene>
<dbReference type="PROSITE" id="PS00028">
    <property type="entry name" value="ZINC_FINGER_C2H2_1"/>
    <property type="match status" value="2"/>
</dbReference>
<name>A0A2Z7CE58_9LAMI</name>
<feature type="domain" description="C2H2-type" evidence="3">
    <location>
        <begin position="158"/>
        <end position="180"/>
    </location>
</feature>
<dbReference type="Proteomes" id="UP000250235">
    <property type="component" value="Unassembled WGS sequence"/>
</dbReference>
<dbReference type="SUPFAM" id="SSF57667">
    <property type="entry name" value="beta-beta-alpha zinc fingers"/>
    <property type="match status" value="1"/>
</dbReference>
<dbReference type="OrthoDB" id="6077919at2759"/>
<dbReference type="InterPro" id="IPR013087">
    <property type="entry name" value="Znf_C2H2_type"/>
</dbReference>
<dbReference type="InterPro" id="IPR036236">
    <property type="entry name" value="Znf_C2H2_sf"/>
</dbReference>
<keyword evidence="1" id="KW-0479">Metal-binding</keyword>
<evidence type="ECO:0000313" key="4">
    <source>
        <dbReference type="EMBL" id="KZV45341.1"/>
    </source>
</evidence>
<proteinExistence type="predicted"/>
<dbReference type="EMBL" id="KQ996399">
    <property type="protein sequence ID" value="KZV45341.1"/>
    <property type="molecule type" value="Genomic_DNA"/>
</dbReference>
<dbReference type="AlphaFoldDB" id="A0A2Z7CE58"/>
<keyword evidence="1" id="KW-0863">Zinc-finger</keyword>
<dbReference type="Pfam" id="PF13912">
    <property type="entry name" value="zf-C2H2_6"/>
    <property type="match status" value="2"/>
</dbReference>
<evidence type="ECO:0000313" key="5">
    <source>
        <dbReference type="Proteomes" id="UP000250235"/>
    </source>
</evidence>
<dbReference type="PANTHER" id="PTHR47068:SF1">
    <property type="entry name" value="OS02G0659100 PROTEIN"/>
    <property type="match status" value="1"/>
</dbReference>
<dbReference type="Gene3D" id="3.30.160.60">
    <property type="entry name" value="Classic Zinc Finger"/>
    <property type="match status" value="1"/>
</dbReference>
<evidence type="ECO:0000256" key="2">
    <source>
        <dbReference type="SAM" id="Coils"/>
    </source>
</evidence>
<dbReference type="SMART" id="SM00355">
    <property type="entry name" value="ZnF_C2H2"/>
    <property type="match status" value="2"/>
</dbReference>
<dbReference type="PANTHER" id="PTHR47068">
    <property type="entry name" value="OS02G0659100 PROTEIN"/>
    <property type="match status" value="1"/>
</dbReference>
<protein>
    <recommendedName>
        <fullName evidence="3">C2H2-type domain-containing protein</fullName>
    </recommendedName>
</protein>
<keyword evidence="1" id="KW-0862">Zinc</keyword>
<keyword evidence="2" id="KW-0175">Coiled coil</keyword>
<keyword evidence="5" id="KW-1185">Reference proteome</keyword>
<evidence type="ECO:0000259" key="3">
    <source>
        <dbReference type="PROSITE" id="PS50157"/>
    </source>
</evidence>
<sequence>MSVLRNSGPQNFKIKHEGNKHSYFLRGKTNRLVCYRASEDKKSSSDKESEEEALANCLVMLSNESLTFSSNVEEENKAKEMEINFTFQCKSCKKVFNSHQALGGHRASHKSVKGCSASNSDLQTVDQNSNRDECEFLPQPDTLIATPPTSARKMLKMHECTICRRVFSSGQALGGHKRCHWLTSVSSDNSFIPNHLHDFEYSHARQAYKTDRLIDLSRNLPVPQIGRNDAADETKREEQRIRAMNANEEKSCTERKLRKLSELGDVKLDRWLQVGIASCPDIC</sequence>